<dbReference type="RefSeq" id="XP_030515820.2">
    <property type="nucleotide sequence ID" value="XM_030659960.2"/>
</dbReference>
<feature type="transmembrane region" description="Helical" evidence="2">
    <location>
        <begin position="285"/>
        <end position="310"/>
    </location>
</feature>
<evidence type="ECO:0000256" key="2">
    <source>
        <dbReference type="SAM" id="Phobius"/>
    </source>
</evidence>
<keyword evidence="2" id="KW-1133">Transmembrane helix</keyword>
<proteinExistence type="predicted"/>
<evidence type="ECO:0000313" key="5">
    <source>
        <dbReference type="RefSeq" id="XP_030515820.2"/>
    </source>
</evidence>
<feature type="transmembrane region" description="Helical" evidence="2">
    <location>
        <begin position="174"/>
        <end position="192"/>
    </location>
</feature>
<feature type="domain" description="PGG" evidence="3">
    <location>
        <begin position="164"/>
        <end position="278"/>
    </location>
</feature>
<organism evidence="4 5">
    <name type="scientific">Rhodamnia argentea</name>
    <dbReference type="NCBI Taxonomy" id="178133"/>
    <lineage>
        <taxon>Eukaryota</taxon>
        <taxon>Viridiplantae</taxon>
        <taxon>Streptophyta</taxon>
        <taxon>Embryophyta</taxon>
        <taxon>Tracheophyta</taxon>
        <taxon>Spermatophyta</taxon>
        <taxon>Magnoliopsida</taxon>
        <taxon>eudicotyledons</taxon>
        <taxon>Gunneridae</taxon>
        <taxon>Pentapetalae</taxon>
        <taxon>rosids</taxon>
        <taxon>malvids</taxon>
        <taxon>Myrtales</taxon>
        <taxon>Myrtaceae</taxon>
        <taxon>Myrtoideae</taxon>
        <taxon>Myrteae</taxon>
        <taxon>Australasian group</taxon>
        <taxon>Rhodamnia</taxon>
    </lineage>
</organism>
<dbReference type="AlphaFoldDB" id="A0A8B8N0C6"/>
<feature type="transmembrane region" description="Helical" evidence="2">
    <location>
        <begin position="258"/>
        <end position="279"/>
    </location>
</feature>
<dbReference type="GO" id="GO:0016020">
    <property type="term" value="C:membrane"/>
    <property type="evidence" value="ECO:0007669"/>
    <property type="project" value="TreeGrafter"/>
</dbReference>
<dbReference type="Pfam" id="PF13962">
    <property type="entry name" value="PGG"/>
    <property type="match status" value="1"/>
</dbReference>
<accession>A0A8B8N0C6</accession>
<dbReference type="PANTHER" id="PTHR24177:SF365">
    <property type="entry name" value="ANKYRIN REPEAT-CONTAINING PROTEIN NPR4-LIKE ISOFORM X1"/>
    <property type="match status" value="1"/>
</dbReference>
<dbReference type="InterPro" id="IPR026961">
    <property type="entry name" value="PGG_dom"/>
</dbReference>
<protein>
    <submittedName>
        <fullName evidence="5">Uncharacterized protein LOC115729391</fullName>
    </submittedName>
</protein>
<keyword evidence="4" id="KW-1185">Reference proteome</keyword>
<feature type="region of interest" description="Disordered" evidence="1">
    <location>
        <begin position="324"/>
        <end position="344"/>
    </location>
</feature>
<feature type="transmembrane region" description="Helical" evidence="2">
    <location>
        <begin position="212"/>
        <end position="237"/>
    </location>
</feature>
<keyword evidence="2" id="KW-0472">Membrane</keyword>
<dbReference type="PANTHER" id="PTHR24177">
    <property type="entry name" value="CASKIN"/>
    <property type="match status" value="1"/>
</dbReference>
<evidence type="ECO:0000259" key="3">
    <source>
        <dbReference type="Pfam" id="PF13962"/>
    </source>
</evidence>
<sequence>METAEILKYFKDDFIIFWATANGIVEILQVCLESFPELIWTTYQAKSWLTIAVEYRQEEVCRLFLAANSSANPSIIPTTPENAESRALLKAAARYSSNFGYLSNVPGPAFRVQRELQWFKAVEGWVHPFYKAATVSFQEGETKKYKKYWQIFLDEHQELLKNGEKWMKSTSSSFLLISTLIVVALFVAALIVPGGNNNNAGVPILLGKDSLVIFTTSGALGLFFSVASIISFSAILTSSCEPDDFLYSLPKKMMIGTSSLFFSLAFMLAAFAAALTIVLDERVKWIWIPMTVLSCLFVALFAMLQLPLLFQMVKSTFGPSIFQPRKISKRPTNGRMRTYDKQTS</sequence>
<dbReference type="GeneID" id="115729391"/>
<dbReference type="KEGG" id="rarg:115729391"/>
<keyword evidence="2" id="KW-0812">Transmembrane</keyword>
<dbReference type="Proteomes" id="UP000827889">
    <property type="component" value="Chromosome 4"/>
</dbReference>
<reference evidence="5" key="1">
    <citation type="submission" date="2025-08" db="UniProtKB">
        <authorList>
            <consortium name="RefSeq"/>
        </authorList>
    </citation>
    <scope>IDENTIFICATION</scope>
    <source>
        <tissue evidence="5">Leaf</tissue>
    </source>
</reference>
<gene>
    <name evidence="5" type="primary">LOC115729391</name>
</gene>
<evidence type="ECO:0000256" key="1">
    <source>
        <dbReference type="SAM" id="MobiDB-lite"/>
    </source>
</evidence>
<name>A0A8B8N0C6_9MYRT</name>
<evidence type="ECO:0000313" key="4">
    <source>
        <dbReference type="Proteomes" id="UP000827889"/>
    </source>
</evidence>